<evidence type="ECO:0000313" key="7">
    <source>
        <dbReference type="EMBL" id="KEH16035.1"/>
    </source>
</evidence>
<keyword evidence="5" id="KW-0057">Aromatic amino acid biosynthesis</keyword>
<dbReference type="GO" id="GO:0004107">
    <property type="term" value="F:chorismate synthase activity"/>
    <property type="evidence" value="ECO:0007669"/>
    <property type="project" value="UniProtKB-EC"/>
</dbReference>
<organism evidence="7 9">
    <name type="scientific">Medicago truncatula</name>
    <name type="common">Barrel medic</name>
    <name type="synonym">Medicago tribuloides</name>
    <dbReference type="NCBI Taxonomy" id="3880"/>
    <lineage>
        <taxon>Eukaryota</taxon>
        <taxon>Viridiplantae</taxon>
        <taxon>Streptophyta</taxon>
        <taxon>Embryophyta</taxon>
        <taxon>Tracheophyta</taxon>
        <taxon>Spermatophyta</taxon>
        <taxon>Magnoliopsida</taxon>
        <taxon>eudicotyledons</taxon>
        <taxon>Gunneridae</taxon>
        <taxon>Pentapetalae</taxon>
        <taxon>rosids</taxon>
        <taxon>fabids</taxon>
        <taxon>Fabales</taxon>
        <taxon>Fabaceae</taxon>
        <taxon>Papilionoideae</taxon>
        <taxon>50 kb inversion clade</taxon>
        <taxon>NPAAA clade</taxon>
        <taxon>Hologalegina</taxon>
        <taxon>IRL clade</taxon>
        <taxon>Trifolieae</taxon>
        <taxon>Medicago</taxon>
    </lineage>
</organism>
<accession>A0A072TR43</accession>
<evidence type="ECO:0000256" key="1">
    <source>
        <dbReference type="ARBA" id="ARBA00005044"/>
    </source>
</evidence>
<dbReference type="SUPFAM" id="SSF103263">
    <property type="entry name" value="Chorismate synthase, AroC"/>
    <property type="match status" value="1"/>
</dbReference>
<evidence type="ECO:0000256" key="4">
    <source>
        <dbReference type="ARBA" id="ARBA00022605"/>
    </source>
</evidence>
<reference evidence="7 9" key="2">
    <citation type="journal article" date="2014" name="BMC Genomics">
        <title>An improved genome release (version Mt4.0) for the model legume Medicago truncatula.</title>
        <authorList>
            <person name="Tang H."/>
            <person name="Krishnakumar V."/>
            <person name="Bidwell S."/>
            <person name="Rosen B."/>
            <person name="Chan A."/>
            <person name="Zhou S."/>
            <person name="Gentzbittel L."/>
            <person name="Childs K.L."/>
            <person name="Yandell M."/>
            <person name="Gundlach H."/>
            <person name="Mayer K.F."/>
            <person name="Schwartz D.C."/>
            <person name="Town C.D."/>
        </authorList>
    </citation>
    <scope>GENOME REANNOTATION</scope>
    <source>
        <strain evidence="7">A17</strain>
        <strain evidence="8 9">cv. Jemalong A17</strain>
    </source>
</reference>
<dbReference type="InterPro" id="IPR000453">
    <property type="entry name" value="Chorismate_synth"/>
</dbReference>
<dbReference type="Proteomes" id="UP000002051">
    <property type="component" value="Unassembled WGS sequence"/>
</dbReference>
<dbReference type="EMBL" id="KL403093">
    <property type="protein sequence ID" value="KEH16035.1"/>
    <property type="molecule type" value="Genomic_DNA"/>
</dbReference>
<dbReference type="Pfam" id="PF01264">
    <property type="entry name" value="Chorismate_synt"/>
    <property type="match status" value="1"/>
</dbReference>
<dbReference type="EC" id="4.2.3.5" evidence="3"/>
<evidence type="ECO:0000256" key="6">
    <source>
        <dbReference type="ARBA" id="ARBA00023239"/>
    </source>
</evidence>
<comment type="similarity">
    <text evidence="2">Belongs to the chorismate synthase family.</text>
</comment>
<evidence type="ECO:0000256" key="5">
    <source>
        <dbReference type="ARBA" id="ARBA00023141"/>
    </source>
</evidence>
<keyword evidence="6" id="KW-0456">Lyase</keyword>
<protein>
    <recommendedName>
        <fullName evidence="3">chorismate synthase</fullName>
        <ecNumber evidence="3">4.2.3.5</ecNumber>
    </recommendedName>
</protein>
<dbReference type="STRING" id="3880.A0A072TR43"/>
<evidence type="ECO:0000313" key="9">
    <source>
        <dbReference type="Proteomes" id="UP000002051"/>
    </source>
</evidence>
<dbReference type="Gene3D" id="3.60.150.10">
    <property type="entry name" value="Chorismate synthase AroC"/>
    <property type="match status" value="1"/>
</dbReference>
<dbReference type="GO" id="GO:0008652">
    <property type="term" value="P:amino acid biosynthetic process"/>
    <property type="evidence" value="ECO:0007669"/>
    <property type="project" value="UniProtKB-KW"/>
</dbReference>
<dbReference type="EnsemblPlants" id="KEH16035">
    <property type="protein sequence ID" value="KEH16035"/>
    <property type="gene ID" value="MTR_0368s0020"/>
</dbReference>
<name>A0A072TR43_MEDTR</name>
<dbReference type="AlphaFoldDB" id="A0A072TR43"/>
<dbReference type="PANTHER" id="PTHR21085">
    <property type="entry name" value="CHORISMATE SYNTHASE"/>
    <property type="match status" value="1"/>
</dbReference>
<proteinExistence type="inferred from homology"/>
<evidence type="ECO:0000256" key="3">
    <source>
        <dbReference type="ARBA" id="ARBA00013036"/>
    </source>
</evidence>
<dbReference type="GO" id="GO:0009073">
    <property type="term" value="P:aromatic amino acid family biosynthetic process"/>
    <property type="evidence" value="ECO:0007669"/>
    <property type="project" value="UniProtKB-KW"/>
</dbReference>
<dbReference type="HOGENOM" id="CLU_1838140_0_0_1"/>
<dbReference type="PANTHER" id="PTHR21085:SF0">
    <property type="entry name" value="CHORISMATE SYNTHASE"/>
    <property type="match status" value="1"/>
</dbReference>
<reference evidence="8" key="3">
    <citation type="submission" date="2015-06" db="UniProtKB">
        <authorList>
            <consortium name="EnsemblPlants"/>
        </authorList>
    </citation>
    <scope>IDENTIFICATION</scope>
    <source>
        <strain evidence="8">cv. Jemalong A17</strain>
    </source>
</reference>
<evidence type="ECO:0000313" key="8">
    <source>
        <dbReference type="EnsemblPlants" id="KEH16035"/>
    </source>
</evidence>
<sequence length="140" mass="15737">MRYPAIAFLGSGATRRYPLLTTMIWTGRGLSGVDLLMYDLKALEAYASYFYHLSKIWSKPLPETYDPQDVAHYFSARPHVVALRMLEIESNIVRCPDPEYAEKMISAIDAVRVKGDSVGGVVTCIVRNCPRVSLIHLSDK</sequence>
<gene>
    <name evidence="7" type="ORF">MTR_0368s0020</name>
</gene>
<reference evidence="7 9" key="1">
    <citation type="journal article" date="2011" name="Nature">
        <title>The Medicago genome provides insight into the evolution of rhizobial symbioses.</title>
        <authorList>
            <person name="Young N.D."/>
            <person name="Debelle F."/>
            <person name="Oldroyd G.E."/>
            <person name="Geurts R."/>
            <person name="Cannon S.B."/>
            <person name="Udvardi M.K."/>
            <person name="Benedito V.A."/>
            <person name="Mayer K.F."/>
            <person name="Gouzy J."/>
            <person name="Schoof H."/>
            <person name="Van de Peer Y."/>
            <person name="Proost S."/>
            <person name="Cook D.R."/>
            <person name="Meyers B.C."/>
            <person name="Spannagl M."/>
            <person name="Cheung F."/>
            <person name="De Mita S."/>
            <person name="Krishnakumar V."/>
            <person name="Gundlach H."/>
            <person name="Zhou S."/>
            <person name="Mudge J."/>
            <person name="Bharti A.K."/>
            <person name="Murray J.D."/>
            <person name="Naoumkina M.A."/>
            <person name="Rosen B."/>
            <person name="Silverstein K.A."/>
            <person name="Tang H."/>
            <person name="Rombauts S."/>
            <person name="Zhao P.X."/>
            <person name="Zhou P."/>
            <person name="Barbe V."/>
            <person name="Bardou P."/>
            <person name="Bechner M."/>
            <person name="Bellec A."/>
            <person name="Berger A."/>
            <person name="Berges H."/>
            <person name="Bidwell S."/>
            <person name="Bisseling T."/>
            <person name="Choisne N."/>
            <person name="Couloux A."/>
            <person name="Denny R."/>
            <person name="Deshpande S."/>
            <person name="Dai X."/>
            <person name="Doyle J.J."/>
            <person name="Dudez A.M."/>
            <person name="Farmer A.D."/>
            <person name="Fouteau S."/>
            <person name="Franken C."/>
            <person name="Gibelin C."/>
            <person name="Gish J."/>
            <person name="Goldstein S."/>
            <person name="Gonzalez A.J."/>
            <person name="Green P.J."/>
            <person name="Hallab A."/>
            <person name="Hartog M."/>
            <person name="Hua A."/>
            <person name="Humphray S.J."/>
            <person name="Jeong D.H."/>
            <person name="Jing Y."/>
            <person name="Jocker A."/>
            <person name="Kenton S.M."/>
            <person name="Kim D.J."/>
            <person name="Klee K."/>
            <person name="Lai H."/>
            <person name="Lang C."/>
            <person name="Lin S."/>
            <person name="Macmil S.L."/>
            <person name="Magdelenat G."/>
            <person name="Matthews L."/>
            <person name="McCorrison J."/>
            <person name="Monaghan E.L."/>
            <person name="Mun J.H."/>
            <person name="Najar F.Z."/>
            <person name="Nicholson C."/>
            <person name="Noirot C."/>
            <person name="O'Bleness M."/>
            <person name="Paule C.R."/>
            <person name="Poulain J."/>
            <person name="Prion F."/>
            <person name="Qin B."/>
            <person name="Qu C."/>
            <person name="Retzel E.F."/>
            <person name="Riddle C."/>
            <person name="Sallet E."/>
            <person name="Samain S."/>
            <person name="Samson N."/>
            <person name="Sanders I."/>
            <person name="Saurat O."/>
            <person name="Scarpelli C."/>
            <person name="Schiex T."/>
            <person name="Segurens B."/>
            <person name="Severin A.J."/>
            <person name="Sherrier D.J."/>
            <person name="Shi R."/>
            <person name="Sims S."/>
            <person name="Singer S.R."/>
            <person name="Sinharoy S."/>
            <person name="Sterck L."/>
            <person name="Viollet A."/>
            <person name="Wang B.B."/>
            <person name="Wang K."/>
            <person name="Wang M."/>
            <person name="Wang X."/>
            <person name="Warfsmann J."/>
            <person name="Weissenbach J."/>
            <person name="White D.D."/>
            <person name="White J.D."/>
            <person name="Wiley G.B."/>
            <person name="Wincker P."/>
            <person name="Xing Y."/>
            <person name="Yang L."/>
            <person name="Yao Z."/>
            <person name="Ying F."/>
            <person name="Zhai J."/>
            <person name="Zhou L."/>
            <person name="Zuber A."/>
            <person name="Denarie J."/>
            <person name="Dixon R.A."/>
            <person name="May G.D."/>
            <person name="Schwartz D.C."/>
            <person name="Rogers J."/>
            <person name="Quetier F."/>
            <person name="Town C.D."/>
            <person name="Roe B.A."/>
        </authorList>
    </citation>
    <scope>NUCLEOTIDE SEQUENCE [LARGE SCALE GENOMIC DNA]</scope>
    <source>
        <strain evidence="7">A17</strain>
        <strain evidence="8 9">cv. Jemalong A17</strain>
    </source>
</reference>
<keyword evidence="4" id="KW-0028">Amino-acid biosynthesis</keyword>
<evidence type="ECO:0000256" key="2">
    <source>
        <dbReference type="ARBA" id="ARBA00008014"/>
    </source>
</evidence>
<keyword evidence="9" id="KW-1185">Reference proteome</keyword>
<dbReference type="InterPro" id="IPR035904">
    <property type="entry name" value="Chorismate_synth_AroC_sf"/>
</dbReference>
<comment type="pathway">
    <text evidence="1">Metabolic intermediate biosynthesis; chorismate biosynthesis; chorismate from D-erythrose 4-phosphate and phosphoenolpyruvate: step 7/7.</text>
</comment>